<dbReference type="EMBL" id="CAXIEN010000024">
    <property type="protein sequence ID" value="CAL1266643.1"/>
    <property type="molecule type" value="Genomic_DNA"/>
</dbReference>
<evidence type="ECO:0000313" key="8">
    <source>
        <dbReference type="EMBL" id="CAL1266643.1"/>
    </source>
</evidence>
<evidence type="ECO:0000256" key="4">
    <source>
        <dbReference type="ARBA" id="ARBA00023128"/>
    </source>
</evidence>
<dbReference type="GO" id="GO:0005762">
    <property type="term" value="C:mitochondrial large ribosomal subunit"/>
    <property type="evidence" value="ECO:0007669"/>
    <property type="project" value="TreeGrafter"/>
</dbReference>
<evidence type="ECO:0000256" key="3">
    <source>
        <dbReference type="ARBA" id="ARBA00022980"/>
    </source>
</evidence>
<evidence type="ECO:0000256" key="7">
    <source>
        <dbReference type="ARBA" id="ARBA00035545"/>
    </source>
</evidence>
<dbReference type="Gene3D" id="3.30.780.10">
    <property type="entry name" value="SUI1-like domain"/>
    <property type="match status" value="1"/>
</dbReference>
<evidence type="ECO:0000256" key="6">
    <source>
        <dbReference type="ARBA" id="ARBA00035191"/>
    </source>
</evidence>
<dbReference type="InterPro" id="IPR007740">
    <property type="entry name" value="Ribosomal_mL49"/>
</dbReference>
<dbReference type="GO" id="GO:0006412">
    <property type="term" value="P:translation"/>
    <property type="evidence" value="ECO:0007669"/>
    <property type="project" value="InterPro"/>
</dbReference>
<dbReference type="Proteomes" id="UP001497382">
    <property type="component" value="Unassembled WGS sequence"/>
</dbReference>
<sequence>MRSVLSLISLRNKNFKKLSSLCALYTRTTWCTEYTKKFDPGEHYRIKKVPEDIWADNKDPKFTGVEVVENRWHFVERLFPKLRVPEPPKVFSTAGWKAPSETPPNLPYFIDRTRNHMLPVYENRVYKDRVLVTQVRKVQGDIWAFEVDLKSFLQEKLGEEVESHVNEMCCFVNVKGHHVDIIKEWLYEKGF</sequence>
<organism evidence="8 9">
    <name type="scientific">Larinioides sclopetarius</name>
    <dbReference type="NCBI Taxonomy" id="280406"/>
    <lineage>
        <taxon>Eukaryota</taxon>
        <taxon>Metazoa</taxon>
        <taxon>Ecdysozoa</taxon>
        <taxon>Arthropoda</taxon>
        <taxon>Chelicerata</taxon>
        <taxon>Arachnida</taxon>
        <taxon>Araneae</taxon>
        <taxon>Araneomorphae</taxon>
        <taxon>Entelegynae</taxon>
        <taxon>Araneoidea</taxon>
        <taxon>Araneidae</taxon>
        <taxon>Larinioides</taxon>
    </lineage>
</organism>
<protein>
    <recommendedName>
        <fullName evidence="6">Large ribosomal subunit protein mL49</fullName>
    </recommendedName>
    <alternativeName>
        <fullName evidence="7">39S ribosomal protein L49, mitochondrial</fullName>
    </alternativeName>
</protein>
<evidence type="ECO:0000256" key="5">
    <source>
        <dbReference type="ARBA" id="ARBA00023274"/>
    </source>
</evidence>
<evidence type="ECO:0000256" key="2">
    <source>
        <dbReference type="ARBA" id="ARBA00005677"/>
    </source>
</evidence>
<dbReference type="GO" id="GO:0003735">
    <property type="term" value="F:structural constituent of ribosome"/>
    <property type="evidence" value="ECO:0007669"/>
    <property type="project" value="InterPro"/>
</dbReference>
<keyword evidence="5" id="KW-0687">Ribonucleoprotein</keyword>
<evidence type="ECO:0000313" key="9">
    <source>
        <dbReference type="Proteomes" id="UP001497382"/>
    </source>
</evidence>
<dbReference type="PANTHER" id="PTHR13477">
    <property type="entry name" value="MITOCHONDRIAL 39S RIBOSOMAL PROTEIN L49"/>
    <property type="match status" value="1"/>
</dbReference>
<comment type="subcellular location">
    <subcellularLocation>
        <location evidence="1">Mitochondrion</location>
    </subcellularLocation>
</comment>
<comment type="caution">
    <text evidence="8">The sequence shown here is derived from an EMBL/GenBank/DDBJ whole genome shotgun (WGS) entry which is preliminary data.</text>
</comment>
<proteinExistence type="inferred from homology"/>
<comment type="similarity">
    <text evidence="2">Belongs to the mitochondrion-specific ribosomal protein mL49 family.</text>
</comment>
<reference evidence="8 9" key="1">
    <citation type="submission" date="2024-04" db="EMBL/GenBank/DDBJ databases">
        <authorList>
            <person name="Rising A."/>
            <person name="Reimegard J."/>
            <person name="Sonavane S."/>
            <person name="Akerstrom W."/>
            <person name="Nylinder S."/>
            <person name="Hedman E."/>
            <person name="Kallberg Y."/>
        </authorList>
    </citation>
    <scope>NUCLEOTIDE SEQUENCE [LARGE SCALE GENOMIC DNA]</scope>
</reference>
<keyword evidence="3" id="KW-0689">Ribosomal protein</keyword>
<dbReference type="PANTHER" id="PTHR13477:SF0">
    <property type="entry name" value="LARGE RIBOSOMAL SUBUNIT PROTEIN ML49"/>
    <property type="match status" value="1"/>
</dbReference>
<keyword evidence="9" id="KW-1185">Reference proteome</keyword>
<dbReference type="AlphaFoldDB" id="A0AAV1Z8W5"/>
<evidence type="ECO:0000256" key="1">
    <source>
        <dbReference type="ARBA" id="ARBA00004173"/>
    </source>
</evidence>
<dbReference type="Pfam" id="PF05046">
    <property type="entry name" value="Img2"/>
    <property type="match status" value="1"/>
</dbReference>
<accession>A0AAV1Z8W5</accession>
<gene>
    <name evidence="8" type="ORF">LARSCL_LOCUS3213</name>
</gene>
<keyword evidence="4" id="KW-0496">Mitochondrion</keyword>
<name>A0AAV1Z8W5_9ARAC</name>
<dbReference type="FunFam" id="3.30.780.10:FF:000009">
    <property type="entry name" value="39S ribosomal protein L49, mitochondrial"/>
    <property type="match status" value="1"/>
</dbReference>